<organism evidence="1 2">
    <name type="scientific">Trifolium pratense</name>
    <name type="common">Red clover</name>
    <dbReference type="NCBI Taxonomy" id="57577"/>
    <lineage>
        <taxon>Eukaryota</taxon>
        <taxon>Viridiplantae</taxon>
        <taxon>Streptophyta</taxon>
        <taxon>Embryophyta</taxon>
        <taxon>Tracheophyta</taxon>
        <taxon>Spermatophyta</taxon>
        <taxon>Magnoliopsida</taxon>
        <taxon>eudicotyledons</taxon>
        <taxon>Gunneridae</taxon>
        <taxon>Pentapetalae</taxon>
        <taxon>rosids</taxon>
        <taxon>fabids</taxon>
        <taxon>Fabales</taxon>
        <taxon>Fabaceae</taxon>
        <taxon>Papilionoideae</taxon>
        <taxon>50 kb inversion clade</taxon>
        <taxon>NPAAA clade</taxon>
        <taxon>Hologalegina</taxon>
        <taxon>IRL clade</taxon>
        <taxon>Trifolieae</taxon>
        <taxon>Trifolium</taxon>
    </lineage>
</organism>
<evidence type="ECO:0000313" key="2">
    <source>
        <dbReference type="Proteomes" id="UP001177021"/>
    </source>
</evidence>
<gene>
    <name evidence="1" type="ORF">MILVUS5_LOCUS29631</name>
</gene>
<accession>A0ACB0L6I6</accession>
<name>A0ACB0L6I6_TRIPR</name>
<reference evidence="1" key="1">
    <citation type="submission" date="2023-10" db="EMBL/GenBank/DDBJ databases">
        <authorList>
            <person name="Rodriguez Cubillos JULIANA M."/>
            <person name="De Vega J."/>
        </authorList>
    </citation>
    <scope>NUCLEOTIDE SEQUENCE</scope>
</reference>
<protein>
    <submittedName>
        <fullName evidence="1">Uncharacterized protein</fullName>
    </submittedName>
</protein>
<proteinExistence type="predicted"/>
<evidence type="ECO:0000313" key="1">
    <source>
        <dbReference type="EMBL" id="CAJ2664415.1"/>
    </source>
</evidence>
<keyword evidence="2" id="KW-1185">Reference proteome</keyword>
<dbReference type="EMBL" id="CASHSV030000409">
    <property type="protein sequence ID" value="CAJ2664415.1"/>
    <property type="molecule type" value="Genomic_DNA"/>
</dbReference>
<dbReference type="Proteomes" id="UP001177021">
    <property type="component" value="Unassembled WGS sequence"/>
</dbReference>
<comment type="caution">
    <text evidence="1">The sequence shown here is derived from an EMBL/GenBank/DDBJ whole genome shotgun (WGS) entry which is preliminary data.</text>
</comment>
<sequence>MRLKYCIVSSRYWVPRIQIVIVLQPTFFNVLIEKHVTLVHADTCTVQTVLVTKLMERTNLKPKINVRDQIET</sequence>